<evidence type="ECO:0000313" key="4">
    <source>
        <dbReference type="EMBL" id="CAB4832480.1"/>
    </source>
</evidence>
<dbReference type="InterPro" id="IPR050766">
    <property type="entry name" value="Bact_Lucif_Oxidored"/>
</dbReference>
<dbReference type="Pfam" id="PF00296">
    <property type="entry name" value="Bac_luciferase"/>
    <property type="match status" value="1"/>
</dbReference>
<evidence type="ECO:0000259" key="3">
    <source>
        <dbReference type="Pfam" id="PF00296"/>
    </source>
</evidence>
<dbReference type="Gene3D" id="3.20.20.30">
    <property type="entry name" value="Luciferase-like domain"/>
    <property type="match status" value="1"/>
</dbReference>
<name>A0A6J7AIP9_9ZZZZ</name>
<evidence type="ECO:0000256" key="1">
    <source>
        <dbReference type="ARBA" id="ARBA00023002"/>
    </source>
</evidence>
<dbReference type="PANTHER" id="PTHR30137">
    <property type="entry name" value="LUCIFERASE-LIKE MONOOXYGENASE"/>
    <property type="match status" value="1"/>
</dbReference>
<evidence type="ECO:0000256" key="2">
    <source>
        <dbReference type="ARBA" id="ARBA00023033"/>
    </source>
</evidence>
<gene>
    <name evidence="4" type="ORF">UFOPK3139_01658</name>
    <name evidence="5" type="ORF">UFOPK3543_00501</name>
    <name evidence="6" type="ORF">UFOPK3967_00103</name>
</gene>
<dbReference type="EMBL" id="CAFBOS010000003">
    <property type="protein sequence ID" value="CAB4976803.1"/>
    <property type="molecule type" value="Genomic_DNA"/>
</dbReference>
<sequence length="327" mass="36128">MPIAIMRLNFIQPGLEPNEMSARYKAGIDMAEWADKLGFMAISHEEHHGAANGWSPSPLITAGAVLARTKNIGVSISALLVPLHDPLRIAEDIAVLDLLSGGRLSVIAGIGYRPEEYAAHGKDWADRGKLMDECIDTMLKAWTGEPFEYRGTTVQVTPIPVSKPTPPFMLGGTSKPAARRAARFKLPIFFAAPVPELMAYYYEQCQLEGWPGFAMMPGVGFEHHFIVEDPDKAWAELGHHLFHETSTYASWQTPDIKSAVHSHATTVEELRAEGMYRFVTPDEIVAQAKATGPEFSFNLHPMCGGMPIDKAWESLQLYEDKVLPQLS</sequence>
<evidence type="ECO:0000313" key="6">
    <source>
        <dbReference type="EMBL" id="CAB4976803.1"/>
    </source>
</evidence>
<organism evidence="4">
    <name type="scientific">freshwater metagenome</name>
    <dbReference type="NCBI Taxonomy" id="449393"/>
    <lineage>
        <taxon>unclassified sequences</taxon>
        <taxon>metagenomes</taxon>
        <taxon>ecological metagenomes</taxon>
    </lineage>
</organism>
<reference evidence="4" key="1">
    <citation type="submission" date="2020-05" db="EMBL/GenBank/DDBJ databases">
        <authorList>
            <person name="Chiriac C."/>
            <person name="Salcher M."/>
            <person name="Ghai R."/>
            <person name="Kavagutti S V."/>
        </authorList>
    </citation>
    <scope>NUCLEOTIDE SEQUENCE</scope>
</reference>
<dbReference type="InterPro" id="IPR011251">
    <property type="entry name" value="Luciferase-like_dom"/>
</dbReference>
<dbReference type="AlphaFoldDB" id="A0A6J7AIP9"/>
<dbReference type="EMBL" id="CAFABA010000066">
    <property type="protein sequence ID" value="CAB4832480.1"/>
    <property type="molecule type" value="Genomic_DNA"/>
</dbReference>
<dbReference type="InterPro" id="IPR036661">
    <property type="entry name" value="Luciferase-like_sf"/>
</dbReference>
<protein>
    <submittedName>
        <fullName evidence="4">Unannotated protein</fullName>
    </submittedName>
</protein>
<keyword evidence="2" id="KW-0503">Monooxygenase</keyword>
<dbReference type="EMBL" id="CAFBMH010000011">
    <property type="protein sequence ID" value="CAB4894614.1"/>
    <property type="molecule type" value="Genomic_DNA"/>
</dbReference>
<dbReference type="GO" id="GO:0005829">
    <property type="term" value="C:cytosol"/>
    <property type="evidence" value="ECO:0007669"/>
    <property type="project" value="TreeGrafter"/>
</dbReference>
<dbReference type="PANTHER" id="PTHR30137:SF8">
    <property type="entry name" value="BLR5498 PROTEIN"/>
    <property type="match status" value="1"/>
</dbReference>
<keyword evidence="1" id="KW-0560">Oxidoreductase</keyword>
<proteinExistence type="predicted"/>
<accession>A0A6J7AIP9</accession>
<dbReference type="GO" id="GO:0016705">
    <property type="term" value="F:oxidoreductase activity, acting on paired donors, with incorporation or reduction of molecular oxygen"/>
    <property type="evidence" value="ECO:0007669"/>
    <property type="project" value="InterPro"/>
</dbReference>
<dbReference type="GO" id="GO:0004497">
    <property type="term" value="F:monooxygenase activity"/>
    <property type="evidence" value="ECO:0007669"/>
    <property type="project" value="UniProtKB-KW"/>
</dbReference>
<dbReference type="SUPFAM" id="SSF51679">
    <property type="entry name" value="Bacterial luciferase-like"/>
    <property type="match status" value="1"/>
</dbReference>
<feature type="domain" description="Luciferase-like" evidence="3">
    <location>
        <begin position="2"/>
        <end position="293"/>
    </location>
</feature>
<evidence type="ECO:0000313" key="5">
    <source>
        <dbReference type="EMBL" id="CAB4894614.1"/>
    </source>
</evidence>